<dbReference type="InterPro" id="IPR016181">
    <property type="entry name" value="Acyl_CoA_acyltransferase"/>
</dbReference>
<keyword evidence="3" id="KW-1185">Reference proteome</keyword>
<reference evidence="2 3" key="1">
    <citation type="submission" date="2015-05" db="EMBL/GenBank/DDBJ databases">
        <authorList>
            <person name="Wang D.B."/>
            <person name="Wang M."/>
        </authorList>
    </citation>
    <scope>NUCLEOTIDE SEQUENCE [LARGE SCALE GENOMIC DNA]</scope>
    <source>
        <strain evidence="2">VL1</strain>
    </source>
</reference>
<dbReference type="GO" id="GO:0016747">
    <property type="term" value="F:acyltransferase activity, transferring groups other than amino-acyl groups"/>
    <property type="evidence" value="ECO:0007669"/>
    <property type="project" value="InterPro"/>
</dbReference>
<protein>
    <recommendedName>
        <fullName evidence="1">N-acetyltransferase domain-containing protein</fullName>
    </recommendedName>
</protein>
<dbReference type="SUPFAM" id="SSF55729">
    <property type="entry name" value="Acyl-CoA N-acyltransferases (Nat)"/>
    <property type="match status" value="1"/>
</dbReference>
<evidence type="ECO:0000313" key="3">
    <source>
        <dbReference type="Proteomes" id="UP000044602"/>
    </source>
</evidence>
<sequence>MGTPFISLQEPTPLDGYLVGRPHDAQPPSIPKSFSDAMEVRTAVFIEEQGVPAENEFDADDSRCCHWVVYASVNQVVQEEVVDANGNITTPRRSSTRSTPIGTVRLVPFPHAPHPKDCGEYWDGVLKGGAADGVEGGDATAGPPGRGEDGILLHEADRATSLHDGKEPYVKLGRLAVVKEFRGHGIAKLLVGQALGWLRKNPTYFDPSTKEQGLESLGAASEKDIPKWGGLVCVHSQEQVTGTWERFGFNVDEEMGRWKEEGIWHRGMFMRLELGGDEGSS</sequence>
<evidence type="ECO:0000259" key="1">
    <source>
        <dbReference type="Pfam" id="PF00583"/>
    </source>
</evidence>
<feature type="non-terminal residue" evidence="2">
    <location>
        <position position="281"/>
    </location>
</feature>
<dbReference type="STRING" id="100787.A0A0G4KCI7"/>
<dbReference type="Pfam" id="PF00583">
    <property type="entry name" value="Acetyltransf_1"/>
    <property type="match status" value="1"/>
</dbReference>
<dbReference type="GO" id="GO:0006048">
    <property type="term" value="P:UDP-N-acetylglucosamine biosynthetic process"/>
    <property type="evidence" value="ECO:0007669"/>
    <property type="project" value="UniProtKB-UniPathway"/>
</dbReference>
<gene>
    <name evidence="2" type="ORF">BN1708_000272</name>
</gene>
<dbReference type="UniPathway" id="UPA00113">
    <property type="reaction ID" value="UER00529"/>
</dbReference>
<dbReference type="Proteomes" id="UP000044602">
    <property type="component" value="Unassembled WGS sequence"/>
</dbReference>
<dbReference type="InterPro" id="IPR000182">
    <property type="entry name" value="GNAT_dom"/>
</dbReference>
<evidence type="ECO:0000313" key="2">
    <source>
        <dbReference type="EMBL" id="CRJ80484.1"/>
    </source>
</evidence>
<organism evidence="2 3">
    <name type="scientific">Verticillium longisporum</name>
    <name type="common">Verticillium dahliae var. longisporum</name>
    <dbReference type="NCBI Taxonomy" id="100787"/>
    <lineage>
        <taxon>Eukaryota</taxon>
        <taxon>Fungi</taxon>
        <taxon>Dikarya</taxon>
        <taxon>Ascomycota</taxon>
        <taxon>Pezizomycotina</taxon>
        <taxon>Sordariomycetes</taxon>
        <taxon>Hypocreomycetidae</taxon>
        <taxon>Glomerellales</taxon>
        <taxon>Plectosphaerellaceae</taxon>
        <taxon>Verticillium</taxon>
    </lineage>
</organism>
<feature type="domain" description="N-acetyltransferase" evidence="1">
    <location>
        <begin position="164"/>
        <end position="201"/>
    </location>
</feature>
<proteinExistence type="predicted"/>
<dbReference type="CDD" id="cd04301">
    <property type="entry name" value="NAT_SF"/>
    <property type="match status" value="1"/>
</dbReference>
<accession>A0A0G4KCI7</accession>
<name>A0A0G4KCI7_VERLO</name>
<dbReference type="AlphaFoldDB" id="A0A0G4KCI7"/>
<dbReference type="Gene3D" id="3.40.630.30">
    <property type="match status" value="1"/>
</dbReference>
<dbReference type="EMBL" id="CVQH01000001">
    <property type="protein sequence ID" value="CRJ80484.1"/>
    <property type="molecule type" value="Genomic_DNA"/>
</dbReference>